<dbReference type="InterPro" id="IPR052303">
    <property type="entry name" value="CEFIP"/>
</dbReference>
<evidence type="ECO:0000313" key="4">
    <source>
        <dbReference type="Proteomes" id="UP000438429"/>
    </source>
</evidence>
<dbReference type="Pfam" id="PF15232">
    <property type="entry name" value="DUF4585"/>
    <property type="match status" value="1"/>
</dbReference>
<feature type="compositionally biased region" description="Polar residues" evidence="1">
    <location>
        <begin position="490"/>
        <end position="500"/>
    </location>
</feature>
<evidence type="ECO:0000259" key="2">
    <source>
        <dbReference type="Pfam" id="PF15232"/>
    </source>
</evidence>
<feature type="region of interest" description="Disordered" evidence="1">
    <location>
        <begin position="336"/>
        <end position="434"/>
    </location>
</feature>
<proteinExistence type="predicted"/>
<dbReference type="AlphaFoldDB" id="A0A6A4RWU2"/>
<comment type="caution">
    <text evidence="3">The sequence shown here is derived from an EMBL/GenBank/DDBJ whole genome shotgun (WGS) entry which is preliminary data.</text>
</comment>
<name>A0A6A4RWU2_SCOMX</name>
<dbReference type="EMBL" id="VEVO01000023">
    <property type="protein sequence ID" value="KAF0022914.1"/>
    <property type="molecule type" value="Genomic_DNA"/>
</dbReference>
<evidence type="ECO:0000313" key="3">
    <source>
        <dbReference type="EMBL" id="KAF0022914.1"/>
    </source>
</evidence>
<protein>
    <recommendedName>
        <fullName evidence="2">DUF4585 domain-containing protein</fullName>
    </recommendedName>
</protein>
<dbReference type="PANTHER" id="PTHR33775">
    <property type="entry name" value="CARDIAC-ENRICHED FHL2-INTERACTING PROTEIN-RELATED"/>
    <property type="match status" value="1"/>
</dbReference>
<gene>
    <name evidence="3" type="ORF">F2P81_024895</name>
</gene>
<feature type="domain" description="DUF4585" evidence="2">
    <location>
        <begin position="572"/>
        <end position="617"/>
    </location>
</feature>
<feature type="region of interest" description="Disordered" evidence="1">
    <location>
        <begin position="63"/>
        <end position="95"/>
    </location>
</feature>
<organism evidence="3 4">
    <name type="scientific">Scophthalmus maximus</name>
    <name type="common">Turbot</name>
    <name type="synonym">Psetta maxima</name>
    <dbReference type="NCBI Taxonomy" id="52904"/>
    <lineage>
        <taxon>Eukaryota</taxon>
        <taxon>Metazoa</taxon>
        <taxon>Chordata</taxon>
        <taxon>Craniata</taxon>
        <taxon>Vertebrata</taxon>
        <taxon>Euteleostomi</taxon>
        <taxon>Actinopterygii</taxon>
        <taxon>Neopterygii</taxon>
        <taxon>Teleostei</taxon>
        <taxon>Neoteleostei</taxon>
        <taxon>Acanthomorphata</taxon>
        <taxon>Carangaria</taxon>
        <taxon>Pleuronectiformes</taxon>
        <taxon>Pleuronectoidei</taxon>
        <taxon>Scophthalmidae</taxon>
        <taxon>Scophthalmus</taxon>
    </lineage>
</organism>
<feature type="compositionally biased region" description="Acidic residues" evidence="1">
    <location>
        <begin position="70"/>
        <end position="95"/>
    </location>
</feature>
<reference evidence="3 4" key="1">
    <citation type="submission" date="2019-06" db="EMBL/GenBank/DDBJ databases">
        <title>Draft genomes of female and male turbot (Scophthalmus maximus).</title>
        <authorList>
            <person name="Xu H."/>
            <person name="Xu X.-W."/>
            <person name="Shao C."/>
            <person name="Chen S."/>
        </authorList>
    </citation>
    <scope>NUCLEOTIDE SEQUENCE [LARGE SCALE GENOMIC DNA]</scope>
    <source>
        <strain evidence="3">Ysfricsl-2016a</strain>
        <tissue evidence="3">Blood</tissue>
    </source>
</reference>
<evidence type="ECO:0000256" key="1">
    <source>
        <dbReference type="SAM" id="MobiDB-lite"/>
    </source>
</evidence>
<accession>A0A6A4RWU2</accession>
<feature type="compositionally biased region" description="Polar residues" evidence="1">
    <location>
        <begin position="336"/>
        <end position="350"/>
    </location>
</feature>
<dbReference type="InterPro" id="IPR027838">
    <property type="entry name" value="DUF4585"/>
</dbReference>
<dbReference type="Proteomes" id="UP000438429">
    <property type="component" value="Unassembled WGS sequence"/>
</dbReference>
<feature type="region of interest" description="Disordered" evidence="1">
    <location>
        <begin position="468"/>
        <end position="528"/>
    </location>
</feature>
<sequence>MSSRGGGRGRREVFLSAHRCPEVDLLPPHDSETLISLLGSRVPAEKTREFTCTSLSEAGYLDVSSACRSEDEEDDKEEDEEEEEEEEESISDWSEEDLALHFSPSVILPSDDEEFDLESGFKCVDVAVETQVMPKKGPVDGGGANNVASANEMLRPTVHHRPDLLLRQHSMPASFHTRSMTGNDADSNRVYRGLVAGASQDETKTKMASCIIKSVLSKKMQVEQINTKTSQKKKPKVLPVLPPPADQQRVAEATGEGAGGFKAPVHVVRDMRSLVKNTYRLSFATATAPDKYRPTSFKVIGQEDSPPPTYQQAVGVKCHQKDNSTKGHVAKVAECFSQSHARKQNNTSSDPVAPQRRGRRVDDVTGPVMAADPPPSTTATVSQSERSEAAGDLANASVPCAPSPPSTPRLPQASQPPISDEEQSSRLGVSSHWAPGSSHHVLQSCLYIPSTLNPHLGKVSYIHSPLNYIQTPPPTAPTVHRLRRSEENQNRSSGNASDQPDSFRKTCPPTEDQDGQRHAGNTATPTTREQHHLNLCRVQGFLPAQVGSDFLIDITGSAIPPGALVNGPAPCHLMLEANSGRYYYVDTPPQPQRKMLLDPETGQFIQVFLPAAGPTPNPTLFPVCCVNPAPAVINPAPTMLQASGAKPTVLSVMRFQPTMALSSLYVPPCVPFTLHTPSANFTHTTL</sequence>